<feature type="region of interest" description="Disordered" evidence="1">
    <location>
        <begin position="23"/>
        <end position="55"/>
    </location>
</feature>
<reference evidence="2" key="1">
    <citation type="submission" date="2023-01" db="EMBL/GenBank/DDBJ databases">
        <title>Metagenome sequencing of chrysophaentin producing Chrysophaeum taylorii.</title>
        <authorList>
            <person name="Davison J."/>
            <person name="Bewley C."/>
        </authorList>
    </citation>
    <scope>NUCLEOTIDE SEQUENCE</scope>
    <source>
        <strain evidence="2">NIES-1699</strain>
    </source>
</reference>
<feature type="compositionally biased region" description="Basic and acidic residues" evidence="1">
    <location>
        <begin position="94"/>
        <end position="109"/>
    </location>
</feature>
<sequence>MLEHIKPGMEWWSGFVAEEETRIETVRKKKKKIKSKTELPALGAQNEESLNSVSTSILSRRDDIFSAAAAPAGQSAASSQSSARSSRGRSPRTPRRDPLRANASRRETTFKAGAKQKIGKKYRKTPRGHNNEKASKNIITLARDSRNESNDDDTDNEDGAASERDDDESSGPAAKATNGGAEDSVEGNVVAVVVPSATPIEEHSGAAPGRAALDANSADNGLLPRLAEVAAIPRVEKTIAPSLKEELVADDDGTTNHEIAGGSRDVALEGAAAGSRMPPLVVDSRDQEEEENRAGDEDFFGLRDSLLDRVARLFSGNNKSRGLSYDTFDRRLLDRHSGYEYDAEYKPGPPKRLAKEADGGTSLELEMTFEDKMCRDWILIMALKGVEGELPCTVKSIVCDMRKLGWKRQEHEWQNILISLGERA</sequence>
<evidence type="ECO:0000313" key="2">
    <source>
        <dbReference type="EMBL" id="KAJ8602536.1"/>
    </source>
</evidence>
<protein>
    <submittedName>
        <fullName evidence="2">Uncharacterized protein</fullName>
    </submittedName>
</protein>
<feature type="compositionally biased region" description="Basic residues" evidence="1">
    <location>
        <begin position="117"/>
        <end position="127"/>
    </location>
</feature>
<dbReference type="Proteomes" id="UP001230188">
    <property type="component" value="Unassembled WGS sequence"/>
</dbReference>
<name>A0AAD7XI99_9STRA</name>
<evidence type="ECO:0000313" key="3">
    <source>
        <dbReference type="Proteomes" id="UP001230188"/>
    </source>
</evidence>
<dbReference type="AlphaFoldDB" id="A0AAD7XI99"/>
<feature type="compositionally biased region" description="Low complexity" evidence="1">
    <location>
        <begin position="68"/>
        <end position="85"/>
    </location>
</feature>
<evidence type="ECO:0000256" key="1">
    <source>
        <dbReference type="SAM" id="MobiDB-lite"/>
    </source>
</evidence>
<feature type="region of interest" description="Disordered" evidence="1">
    <location>
        <begin position="68"/>
        <end position="188"/>
    </location>
</feature>
<feature type="region of interest" description="Disordered" evidence="1">
    <location>
        <begin position="271"/>
        <end position="297"/>
    </location>
</feature>
<feature type="compositionally biased region" description="Polar residues" evidence="1">
    <location>
        <begin position="46"/>
        <end position="55"/>
    </location>
</feature>
<dbReference type="EMBL" id="JAQMWT010000377">
    <property type="protein sequence ID" value="KAJ8602536.1"/>
    <property type="molecule type" value="Genomic_DNA"/>
</dbReference>
<gene>
    <name evidence="2" type="ORF">CTAYLR_008340</name>
</gene>
<accession>A0AAD7XI99</accession>
<organism evidence="2 3">
    <name type="scientific">Chrysophaeum taylorii</name>
    <dbReference type="NCBI Taxonomy" id="2483200"/>
    <lineage>
        <taxon>Eukaryota</taxon>
        <taxon>Sar</taxon>
        <taxon>Stramenopiles</taxon>
        <taxon>Ochrophyta</taxon>
        <taxon>Pelagophyceae</taxon>
        <taxon>Pelagomonadales</taxon>
        <taxon>Pelagomonadaceae</taxon>
        <taxon>Chrysophaeum</taxon>
    </lineage>
</organism>
<feature type="compositionally biased region" description="Acidic residues" evidence="1">
    <location>
        <begin position="150"/>
        <end position="169"/>
    </location>
</feature>
<comment type="caution">
    <text evidence="2">The sequence shown here is derived from an EMBL/GenBank/DDBJ whole genome shotgun (WGS) entry which is preliminary data.</text>
</comment>
<keyword evidence="3" id="KW-1185">Reference proteome</keyword>
<proteinExistence type="predicted"/>